<dbReference type="Pfam" id="PF12697">
    <property type="entry name" value="Abhydrolase_6"/>
    <property type="match status" value="1"/>
</dbReference>
<dbReference type="GO" id="GO:0016020">
    <property type="term" value="C:membrane"/>
    <property type="evidence" value="ECO:0007669"/>
    <property type="project" value="TreeGrafter"/>
</dbReference>
<dbReference type="STRING" id="1090615.SAMN04515671_0671"/>
<dbReference type="InterPro" id="IPR000073">
    <property type="entry name" value="AB_hydrolase_1"/>
</dbReference>
<keyword evidence="2" id="KW-0378">Hydrolase</keyword>
<dbReference type="PRINTS" id="PR00111">
    <property type="entry name" value="ABHYDROLASE"/>
</dbReference>
<dbReference type="Proteomes" id="UP000198741">
    <property type="component" value="Chromosome I"/>
</dbReference>
<evidence type="ECO:0000313" key="3">
    <source>
        <dbReference type="Proteomes" id="UP000198741"/>
    </source>
</evidence>
<dbReference type="Gene3D" id="3.40.50.1820">
    <property type="entry name" value="alpha/beta hydrolase"/>
    <property type="match status" value="1"/>
</dbReference>
<reference evidence="2 3" key="1">
    <citation type="submission" date="2016-10" db="EMBL/GenBank/DDBJ databases">
        <authorList>
            <person name="de Groot N.N."/>
        </authorList>
    </citation>
    <scope>NUCLEOTIDE SEQUENCE [LARGE SCALE GENOMIC DNA]</scope>
    <source>
        <strain evidence="3">P4-7,KCTC 19426,CECT 7604</strain>
    </source>
</reference>
<dbReference type="InterPro" id="IPR029058">
    <property type="entry name" value="AB_hydrolase_fold"/>
</dbReference>
<gene>
    <name evidence="2" type="ORF">SAMN04515671_0671</name>
</gene>
<dbReference type="EMBL" id="LT629710">
    <property type="protein sequence ID" value="SDO35475.1"/>
    <property type="molecule type" value="Genomic_DNA"/>
</dbReference>
<proteinExistence type="predicted"/>
<protein>
    <submittedName>
        <fullName evidence="2">Lysophospholipase, alpha-beta hydrolase superfamily</fullName>
    </submittedName>
</protein>
<dbReference type="AlphaFoldDB" id="A0A1H0IVM7"/>
<feature type="domain" description="AB hydrolase-1" evidence="1">
    <location>
        <begin position="37"/>
        <end position="262"/>
    </location>
</feature>
<dbReference type="PANTHER" id="PTHR43798">
    <property type="entry name" value="MONOACYLGLYCEROL LIPASE"/>
    <property type="match status" value="1"/>
</dbReference>
<dbReference type="InterPro" id="IPR050266">
    <property type="entry name" value="AB_hydrolase_sf"/>
</dbReference>
<dbReference type="RefSeq" id="WP_157695145.1">
    <property type="nucleotide sequence ID" value="NZ_LT629710.1"/>
</dbReference>
<evidence type="ECO:0000313" key="2">
    <source>
        <dbReference type="EMBL" id="SDO35475.1"/>
    </source>
</evidence>
<evidence type="ECO:0000259" key="1">
    <source>
        <dbReference type="Pfam" id="PF12697"/>
    </source>
</evidence>
<sequence>MTQPNHSEPDGAALAVTGDGGAAVSVRIGPIGQGAPVLLIHGFGSSARANWVATGWLAQLARAGRTAVTVDIRGHGLSARSHHAQDYSLPIVLRDLVAVLEALPAVLGPVPTVDLIGYSMGGRLAGELIAAAAGAPGAQPWPDGLPVIGRAVIGGYDGRPLLQDVDLAEFRAELGGARGPDSPGRRMARMVLAGRGADLSALSAFVEGMAADPTWLPATSVSVPTLVVAGDRDRITDATQAWAAGLPDGRHLLLPGRDHVSAVPSAAFRTAAVEFLAR</sequence>
<accession>A0A1H0IVM7</accession>
<dbReference type="SUPFAM" id="SSF53474">
    <property type="entry name" value="alpha/beta-Hydrolases"/>
    <property type="match status" value="1"/>
</dbReference>
<dbReference type="PANTHER" id="PTHR43798:SF33">
    <property type="entry name" value="HYDROLASE, PUTATIVE (AFU_ORTHOLOGUE AFUA_2G14860)-RELATED"/>
    <property type="match status" value="1"/>
</dbReference>
<dbReference type="GO" id="GO:0016787">
    <property type="term" value="F:hydrolase activity"/>
    <property type="evidence" value="ECO:0007669"/>
    <property type="project" value="UniProtKB-KW"/>
</dbReference>
<dbReference type="OrthoDB" id="9804723at2"/>
<keyword evidence="3" id="KW-1185">Reference proteome</keyword>
<organism evidence="2 3">
    <name type="scientific">Nakamurella panacisegetis</name>
    <dbReference type="NCBI Taxonomy" id="1090615"/>
    <lineage>
        <taxon>Bacteria</taxon>
        <taxon>Bacillati</taxon>
        <taxon>Actinomycetota</taxon>
        <taxon>Actinomycetes</taxon>
        <taxon>Nakamurellales</taxon>
        <taxon>Nakamurellaceae</taxon>
        <taxon>Nakamurella</taxon>
    </lineage>
</organism>
<name>A0A1H0IVM7_9ACTN</name>